<reference evidence="2 3" key="1">
    <citation type="submission" date="2019-09" db="EMBL/GenBank/DDBJ databases">
        <title>Phylogeny of genus Pseudoclavibacter and closely related genus.</title>
        <authorList>
            <person name="Li Y."/>
        </authorList>
    </citation>
    <scope>NUCLEOTIDE SEQUENCE [LARGE SCALE GENOMIC DNA]</scope>
    <source>
        <strain evidence="2 3">KCTC 13959</strain>
    </source>
</reference>
<protein>
    <submittedName>
        <fullName evidence="2">DUF59 domain-containing protein</fullName>
    </submittedName>
</protein>
<organism evidence="2 3">
    <name type="scientific">Gulosibacter chungangensis</name>
    <dbReference type="NCBI Taxonomy" id="979746"/>
    <lineage>
        <taxon>Bacteria</taxon>
        <taxon>Bacillati</taxon>
        <taxon>Actinomycetota</taxon>
        <taxon>Actinomycetes</taxon>
        <taxon>Micrococcales</taxon>
        <taxon>Microbacteriaceae</taxon>
        <taxon>Gulosibacter</taxon>
    </lineage>
</organism>
<evidence type="ECO:0000259" key="1">
    <source>
        <dbReference type="Pfam" id="PF01883"/>
    </source>
</evidence>
<dbReference type="EMBL" id="WBKB01000009">
    <property type="protein sequence ID" value="KAB1641477.1"/>
    <property type="molecule type" value="Genomic_DNA"/>
</dbReference>
<evidence type="ECO:0000313" key="2">
    <source>
        <dbReference type="EMBL" id="KAB1641477.1"/>
    </source>
</evidence>
<dbReference type="SUPFAM" id="SSF117916">
    <property type="entry name" value="Fe-S cluster assembly (FSCA) domain-like"/>
    <property type="match status" value="1"/>
</dbReference>
<dbReference type="Gene3D" id="3.30.300.130">
    <property type="entry name" value="Fe-S cluster assembly (FSCA)"/>
    <property type="match status" value="1"/>
</dbReference>
<dbReference type="PANTHER" id="PTHR42831:SF1">
    <property type="entry name" value="FE-S PROTEIN MATURATION AUXILIARY FACTOR YITW"/>
    <property type="match status" value="1"/>
</dbReference>
<feature type="domain" description="MIP18 family-like" evidence="1">
    <location>
        <begin position="20"/>
        <end position="85"/>
    </location>
</feature>
<evidence type="ECO:0000313" key="3">
    <source>
        <dbReference type="Proteomes" id="UP000433493"/>
    </source>
</evidence>
<proteinExistence type="predicted"/>
<dbReference type="Pfam" id="PF01883">
    <property type="entry name" value="FeS_assembly_P"/>
    <property type="match status" value="1"/>
</dbReference>
<dbReference type="RefSeq" id="WP_158053158.1">
    <property type="nucleotide sequence ID" value="NZ_WBKB01000009.1"/>
</dbReference>
<dbReference type="Proteomes" id="UP000433493">
    <property type="component" value="Unassembled WGS sequence"/>
</dbReference>
<accession>A0A7J5B8D7</accession>
<gene>
    <name evidence="2" type="ORF">F8O05_12945</name>
</gene>
<dbReference type="OrthoDB" id="9805360at2"/>
<dbReference type="InterPro" id="IPR034904">
    <property type="entry name" value="FSCA_dom_sf"/>
</dbReference>
<keyword evidence="3" id="KW-1185">Reference proteome</keyword>
<dbReference type="AlphaFoldDB" id="A0A7J5B8D7"/>
<comment type="caution">
    <text evidence="2">The sequence shown here is derived from an EMBL/GenBank/DDBJ whole genome shotgun (WGS) entry which is preliminary data.</text>
</comment>
<sequence length="124" mass="14153">MTPPRTTAEPAGDERMRQLQAARDALSYVFDPELEVDLVNLGLVYGIEHDADGTIVLTLTLTTPECPLTHRIEQDIDFHLKHVVPAYRISWVWIPRWHEGLITEEGRDMLLTAGYRVSVRKFGL</sequence>
<dbReference type="PANTHER" id="PTHR42831">
    <property type="entry name" value="FE-S PROTEIN MATURATION AUXILIARY FACTOR YITW"/>
    <property type="match status" value="1"/>
</dbReference>
<name>A0A7J5B8D7_9MICO</name>
<dbReference type="InterPro" id="IPR002744">
    <property type="entry name" value="MIP18-like"/>
</dbReference>
<dbReference type="InterPro" id="IPR052339">
    <property type="entry name" value="Fe-S_Maturation_MIP18"/>
</dbReference>